<keyword evidence="1" id="KW-1133">Transmembrane helix</keyword>
<keyword evidence="3" id="KW-1185">Reference proteome</keyword>
<name>A0A670YE16_PSETE</name>
<reference evidence="2" key="1">
    <citation type="submission" date="2025-08" db="UniProtKB">
        <authorList>
            <consortium name="Ensembl"/>
        </authorList>
    </citation>
    <scope>IDENTIFICATION</scope>
</reference>
<feature type="transmembrane region" description="Helical" evidence="1">
    <location>
        <begin position="18"/>
        <end position="35"/>
    </location>
</feature>
<sequence>REFCRGGIQQVLGSSGELYGLVICVLLFFNLGRQLNHQHKWSLMRQHIFLAILIRNNKSVFHKKTISIKWVI</sequence>
<evidence type="ECO:0000313" key="2">
    <source>
        <dbReference type="Ensembl" id="ENSPTXP00000009264.1"/>
    </source>
</evidence>
<keyword evidence="1" id="KW-0472">Membrane</keyword>
<dbReference type="Ensembl" id="ENSPTXT00000009578.1">
    <property type="protein sequence ID" value="ENSPTXP00000009264.1"/>
    <property type="gene ID" value="ENSPTXG00000006644.1"/>
</dbReference>
<keyword evidence="1" id="KW-0812">Transmembrane</keyword>
<accession>A0A670YE16</accession>
<dbReference type="AlphaFoldDB" id="A0A670YE16"/>
<evidence type="ECO:0000256" key="1">
    <source>
        <dbReference type="SAM" id="Phobius"/>
    </source>
</evidence>
<dbReference type="Proteomes" id="UP000472273">
    <property type="component" value="Unplaced"/>
</dbReference>
<organism evidence="2 3">
    <name type="scientific">Pseudonaja textilis</name>
    <name type="common">Eastern brown snake</name>
    <dbReference type="NCBI Taxonomy" id="8673"/>
    <lineage>
        <taxon>Eukaryota</taxon>
        <taxon>Metazoa</taxon>
        <taxon>Chordata</taxon>
        <taxon>Craniata</taxon>
        <taxon>Vertebrata</taxon>
        <taxon>Euteleostomi</taxon>
        <taxon>Lepidosauria</taxon>
        <taxon>Squamata</taxon>
        <taxon>Bifurcata</taxon>
        <taxon>Unidentata</taxon>
        <taxon>Episquamata</taxon>
        <taxon>Toxicofera</taxon>
        <taxon>Serpentes</taxon>
        <taxon>Colubroidea</taxon>
        <taxon>Elapidae</taxon>
        <taxon>Hydrophiinae</taxon>
        <taxon>Pseudonaja</taxon>
    </lineage>
</organism>
<protein>
    <submittedName>
        <fullName evidence="2">Uncharacterized protein</fullName>
    </submittedName>
</protein>
<reference evidence="2" key="2">
    <citation type="submission" date="2025-09" db="UniProtKB">
        <authorList>
            <consortium name="Ensembl"/>
        </authorList>
    </citation>
    <scope>IDENTIFICATION</scope>
</reference>
<evidence type="ECO:0000313" key="3">
    <source>
        <dbReference type="Proteomes" id="UP000472273"/>
    </source>
</evidence>
<proteinExistence type="predicted"/>